<name>A0A9N9VHA2_9HYPO</name>
<dbReference type="Proteomes" id="UP000696573">
    <property type="component" value="Unassembled WGS sequence"/>
</dbReference>
<dbReference type="OrthoDB" id="5153270at2759"/>
<accession>A0A9N9VHA2</accession>
<evidence type="ECO:0000313" key="2">
    <source>
        <dbReference type="EMBL" id="CAH0025098.1"/>
    </source>
</evidence>
<keyword evidence="3" id="KW-1185">Reference proteome</keyword>
<reference evidence="2" key="1">
    <citation type="submission" date="2021-10" db="EMBL/GenBank/DDBJ databases">
        <authorList>
            <person name="Piombo E."/>
        </authorList>
    </citation>
    <scope>NUCLEOTIDE SEQUENCE</scope>
</reference>
<proteinExistence type="predicted"/>
<comment type="caution">
    <text evidence="2">The sequence shown here is derived from an EMBL/GenBank/DDBJ whole genome shotgun (WGS) entry which is preliminary data.</text>
</comment>
<gene>
    <name evidence="2" type="ORF">CRHIZ90672A_00005248</name>
</gene>
<protein>
    <submittedName>
        <fullName evidence="2">Uncharacterized protein</fullName>
    </submittedName>
</protein>
<feature type="compositionally biased region" description="Polar residues" evidence="1">
    <location>
        <begin position="31"/>
        <end position="54"/>
    </location>
</feature>
<dbReference type="AlphaFoldDB" id="A0A9N9VHA2"/>
<sequence>MSSVRIPIEVLSCYYDYGAVVVLRTQMASTQAQRFRTPSRQSEGATRQSSSTEQKMGPVDVVIAAGAELEVGVARVDVEDTGTQTRFRHPHRTLSHTWLMFKQSASAVQGNRSAGTKVEVEAGRRDDCGRSLGVMIGVEVISIEEELLEGVLVETSLVEISLELGVALDDTEVESEGVGVVLSTGVEIKVLDSSVEELTGVESDDDGVEEEGVNNAEVEGVPGVVGVSVLEVMIVKNDEGVDDGDEGEGLNSVELQLAGVVETPKDDEVLHFLLASAV</sequence>
<feature type="region of interest" description="Disordered" evidence="1">
    <location>
        <begin position="31"/>
        <end position="57"/>
    </location>
</feature>
<evidence type="ECO:0000313" key="3">
    <source>
        <dbReference type="Proteomes" id="UP000696573"/>
    </source>
</evidence>
<dbReference type="EMBL" id="CABFNQ020000702">
    <property type="protein sequence ID" value="CAH0025098.1"/>
    <property type="molecule type" value="Genomic_DNA"/>
</dbReference>
<evidence type="ECO:0000256" key="1">
    <source>
        <dbReference type="SAM" id="MobiDB-lite"/>
    </source>
</evidence>
<organism evidence="2 3">
    <name type="scientific">Clonostachys rhizophaga</name>
    <dbReference type="NCBI Taxonomy" id="160324"/>
    <lineage>
        <taxon>Eukaryota</taxon>
        <taxon>Fungi</taxon>
        <taxon>Dikarya</taxon>
        <taxon>Ascomycota</taxon>
        <taxon>Pezizomycotina</taxon>
        <taxon>Sordariomycetes</taxon>
        <taxon>Hypocreomycetidae</taxon>
        <taxon>Hypocreales</taxon>
        <taxon>Bionectriaceae</taxon>
        <taxon>Clonostachys</taxon>
    </lineage>
</organism>